<name>A0A0G2ZEL0_9BACT</name>
<accession>A0A0G2ZEL0</accession>
<dbReference type="OrthoDB" id="9801546at2"/>
<dbReference type="GO" id="GO:0003677">
    <property type="term" value="F:DNA binding"/>
    <property type="evidence" value="ECO:0007669"/>
    <property type="project" value="UniProtKB-KW"/>
</dbReference>
<dbReference type="InterPro" id="IPR036390">
    <property type="entry name" value="WH_DNA-bd_sf"/>
</dbReference>
<keyword evidence="1" id="KW-0805">Transcription regulation</keyword>
<evidence type="ECO:0000313" key="5">
    <source>
        <dbReference type="EMBL" id="AKI97979.1"/>
    </source>
</evidence>
<keyword evidence="2" id="KW-0238">DNA-binding</keyword>
<dbReference type="KEGG" id="kpf:IX53_09260"/>
<reference evidence="5 6" key="1">
    <citation type="submission" date="2015-04" db="EMBL/GenBank/DDBJ databases">
        <title>Complete Genome Sequence of Kosmotoga pacifica SLHLJ1.</title>
        <authorList>
            <person name="Jiang L.J."/>
            <person name="Shao Z.Z."/>
            <person name="Jebbar M."/>
        </authorList>
    </citation>
    <scope>NUCLEOTIDE SEQUENCE [LARGE SCALE GENOMIC DNA]</scope>
    <source>
        <strain evidence="5 6">SLHLJ1</strain>
    </source>
</reference>
<evidence type="ECO:0000259" key="4">
    <source>
        <dbReference type="PROSITE" id="PS50949"/>
    </source>
</evidence>
<dbReference type="EMBL" id="CP011232">
    <property type="protein sequence ID" value="AKI97979.1"/>
    <property type="molecule type" value="Genomic_DNA"/>
</dbReference>
<dbReference type="Gene3D" id="1.10.10.10">
    <property type="entry name" value="Winged helix-like DNA-binding domain superfamily/Winged helix DNA-binding domain"/>
    <property type="match status" value="1"/>
</dbReference>
<evidence type="ECO:0000256" key="3">
    <source>
        <dbReference type="ARBA" id="ARBA00023163"/>
    </source>
</evidence>
<dbReference type="InterPro" id="IPR000524">
    <property type="entry name" value="Tscrpt_reg_HTH_GntR"/>
</dbReference>
<dbReference type="PANTHER" id="PTHR38445">
    <property type="entry name" value="HTH-TYPE TRANSCRIPTIONAL REPRESSOR YTRA"/>
    <property type="match status" value="1"/>
</dbReference>
<dbReference type="PATRIC" id="fig|1330330.3.peg.1881"/>
<dbReference type="AlphaFoldDB" id="A0A0G2ZEL0"/>
<dbReference type="GO" id="GO:0003700">
    <property type="term" value="F:DNA-binding transcription factor activity"/>
    <property type="evidence" value="ECO:0007669"/>
    <property type="project" value="InterPro"/>
</dbReference>
<keyword evidence="6" id="KW-1185">Reference proteome</keyword>
<evidence type="ECO:0000313" key="6">
    <source>
        <dbReference type="Proteomes" id="UP000035159"/>
    </source>
</evidence>
<dbReference type="STRING" id="1330330.IX53_09260"/>
<keyword evidence="3" id="KW-0804">Transcription</keyword>
<evidence type="ECO:0000256" key="2">
    <source>
        <dbReference type="ARBA" id="ARBA00023125"/>
    </source>
</evidence>
<dbReference type="CDD" id="cd07377">
    <property type="entry name" value="WHTH_GntR"/>
    <property type="match status" value="1"/>
</dbReference>
<sequence length="123" mass="14055">MIIISSTNPDPFYKQIKDQIKREIISGRLKPNTRLPSVRALAKELNVSVITTKRAYADLEKEGLITTHQGQGTYVAEVNTELLKEQKLKELQQEIIKLMEIARELSIDPEEVIQIVKKWGGKK</sequence>
<feature type="domain" description="HTH gntR-type" evidence="4">
    <location>
        <begin position="10"/>
        <end position="78"/>
    </location>
</feature>
<dbReference type="PANTHER" id="PTHR38445:SF7">
    <property type="entry name" value="GNTR-FAMILY TRANSCRIPTIONAL REGULATOR"/>
    <property type="match status" value="1"/>
</dbReference>
<dbReference type="InterPro" id="IPR036388">
    <property type="entry name" value="WH-like_DNA-bd_sf"/>
</dbReference>
<organism evidence="5 6">
    <name type="scientific">Kosmotoga pacifica</name>
    <dbReference type="NCBI Taxonomy" id="1330330"/>
    <lineage>
        <taxon>Bacteria</taxon>
        <taxon>Thermotogati</taxon>
        <taxon>Thermotogota</taxon>
        <taxon>Thermotogae</taxon>
        <taxon>Kosmotogales</taxon>
        <taxon>Kosmotogaceae</taxon>
        <taxon>Kosmotoga</taxon>
    </lineage>
</organism>
<dbReference type="Pfam" id="PF00392">
    <property type="entry name" value="GntR"/>
    <property type="match status" value="1"/>
</dbReference>
<dbReference type="SMART" id="SM00345">
    <property type="entry name" value="HTH_GNTR"/>
    <property type="match status" value="1"/>
</dbReference>
<dbReference type="RefSeq" id="WP_047755114.1">
    <property type="nucleotide sequence ID" value="NZ_CAJUHA010000018.1"/>
</dbReference>
<dbReference type="PROSITE" id="PS50949">
    <property type="entry name" value="HTH_GNTR"/>
    <property type="match status" value="1"/>
</dbReference>
<proteinExistence type="predicted"/>
<protein>
    <recommendedName>
        <fullName evidence="4">HTH gntR-type domain-containing protein</fullName>
    </recommendedName>
</protein>
<gene>
    <name evidence="5" type="ORF">IX53_09260</name>
</gene>
<evidence type="ECO:0000256" key="1">
    <source>
        <dbReference type="ARBA" id="ARBA00023015"/>
    </source>
</evidence>
<dbReference type="Proteomes" id="UP000035159">
    <property type="component" value="Chromosome"/>
</dbReference>
<dbReference type="SUPFAM" id="SSF46785">
    <property type="entry name" value="Winged helix' DNA-binding domain"/>
    <property type="match status" value="1"/>
</dbReference>